<feature type="compositionally biased region" description="Polar residues" evidence="1">
    <location>
        <begin position="1058"/>
        <end position="1067"/>
    </location>
</feature>
<evidence type="ECO:0000313" key="3">
    <source>
        <dbReference type="Proteomes" id="UP000076502"/>
    </source>
</evidence>
<sequence>MFAYVSSIISTLLLEGEMVVSGQEKYNMATFMVLFLLITIEVVVVKVVTSDMERDEDSHSGRVENAAASSGLATASAKEEAHAMETVRDFVEKIVVGLIGKMDDAPINRLYDHPACKLKYDKLLEELIIPMVDALTRMALVLRLSLSDKPNGDTPAMAHTALREIVERAVDEARKLPGLGGGSTETGRSSDTRNIVDHSYEDLLATAILNKVIEKYQKEQVDGNSNVLHGKPVPASKCAISESEIGFGDGVEDGCSSLEPLSQDDCSSDCSQSGSRQPRNQPEPLSLTIEERIEEVTTTYTSGEDPKDNDALAIRNTHRVPFPELGMDIIDPSQESEDSQDEPDTPTTHIGLVSPLGSWEENWLFQKKRVQTQADPVAMLVPNPSADFKALIGDKDAEDTSDLSECSSAQSDEEIEKELMEAIINVVPRSPEKSVFRNGLDIHPKTSNNGVEDSKQTAVSVHTKIEENENKIIEDQIKKERQDDFKPALENGKVDRNENVENEIEKNVEATVEKKEFVETNSSNCYNLSETTTTFKVEDTASNLPKTPTCTPRQVSVTEGSAEIANHAEMLALKDQNVLSSLESAKMKLMAVDEDTSETIQEEEKCAQQENDFHAEDIQQESEYTEHYDIATQRHLDSLTKTDVPVVENWSLDGKPDDELPENEESRCREAVALAKAGSASRLSLRNEKEQETQLAAPPRPGTIAEREHKKWENAPPIQNNPYSEENIQKRLWERQYSRRPSDIPGIHAELPKSNGTDLEVVLTPQEPDIKRFGRDYYINSRASINEKGRRSTASTSSRPSSSLSQGSSSIGPDQEQQVSFQLEKFEEASLRGSLPRWTYRDPYSSPHFAINPLLRLEHEGSKQDSTDHANQNTIKARIHAEDTNISDEPITCTEQRTEKGKMMQAYNPLYELEQMLPTSLEKFNPDQDSGMYSIDLPDPEDTRKQDGYKRLRSDDCSSDQILSSNGKRYWNFNSYEHHTFGGIKSSTRSTEDSDEERSKYEVDELETMDVDDFGKLRLQTFGGIKRNKKIDGKRVTTCRKMKLRSSWRAQRNAKGAKTTQSESGVRNHTKIRERLDLRSARNTEWSDEDYFGKTNSVKNTLQAPNHYGTESRRKCMTKSSKGPTRMIQYQSSSDENWQDSNVPDRTIMAKFLKDASKKANTAYYFNTSRRKVFNDSKRARSLNKHRFSDDNESLKLEPPIVPDVVERTFETLRDLRTRTRKRKSPEPRRKLGVWSLSDVTICCCNCQTFNCTRNEDPRYKETEYLLNRSNDVKSKVAKWQRNNNLETSYQSPPVRQTECSNETEMMNKGDRTWEDQRMEEILENERKNNKNEINAKLNNQETYDVIETKKSNAEENQKKIKRIDLKAYGFENEFCLNKRTTKTTSPRVVNKLDLKSFGYDGGIRRTQSNIHLNSISRDDFKPRITNKSNLTRHNDYDNGHDMVQTQASGDNNLTQSTEDLNKFEDETYNGFGLKSAKSVPNIARYCSNTDSNQEDEEVESYHQNSYSELGTMKNGSVRSLASTYSLEKSNVKSTESSVDESGNDTDNSSERGQSQSLTTGNSKLLSEESLDRKVLPLPSVRRLAQAFSKQAEPVAAPVSKINKTSNVSKERSSTPEVQIVETPRQMHSLTARSLSKQFREGLRQIPNKVTSPPASHVTMEQTADTQESQPEVIQTTIDNIAGDTKVILPGKLKSNIIFWEQMQRKS</sequence>
<dbReference type="STRING" id="178035.A0A154P437"/>
<dbReference type="EMBL" id="KQ434809">
    <property type="protein sequence ID" value="KZC06592.1"/>
    <property type="molecule type" value="Genomic_DNA"/>
</dbReference>
<evidence type="ECO:0000256" key="1">
    <source>
        <dbReference type="SAM" id="MobiDB-lite"/>
    </source>
</evidence>
<accession>A0A154P437</accession>
<reference evidence="2 3" key="1">
    <citation type="submission" date="2015-07" db="EMBL/GenBank/DDBJ databases">
        <title>The genome of Dufourea novaeangliae.</title>
        <authorList>
            <person name="Pan H."/>
            <person name="Kapheim K."/>
        </authorList>
    </citation>
    <scope>NUCLEOTIDE SEQUENCE [LARGE SCALE GENOMIC DNA]</scope>
    <source>
        <strain evidence="2">0120121106</strain>
        <tissue evidence="2">Whole body</tissue>
    </source>
</reference>
<feature type="region of interest" description="Disordered" evidence="1">
    <location>
        <begin position="1527"/>
        <end position="1566"/>
    </location>
</feature>
<protein>
    <submittedName>
        <fullName evidence="2">Uncharacterized protein</fullName>
    </submittedName>
</protein>
<dbReference type="Proteomes" id="UP000076502">
    <property type="component" value="Unassembled WGS sequence"/>
</dbReference>
<keyword evidence="3" id="KW-1185">Reference proteome</keyword>
<feature type="region of interest" description="Disordered" evidence="1">
    <location>
        <begin position="324"/>
        <end position="348"/>
    </location>
</feature>
<name>A0A154P437_DUFNO</name>
<feature type="compositionally biased region" description="Low complexity" evidence="1">
    <location>
        <begin position="792"/>
        <end position="810"/>
    </location>
</feature>
<feature type="compositionally biased region" description="Low complexity" evidence="1">
    <location>
        <begin position="263"/>
        <end position="273"/>
    </location>
</feature>
<feature type="region of interest" description="Disordered" evidence="1">
    <location>
        <begin position="256"/>
        <end position="286"/>
    </location>
</feature>
<feature type="compositionally biased region" description="Polar residues" evidence="1">
    <location>
        <begin position="1545"/>
        <end position="1565"/>
    </location>
</feature>
<evidence type="ECO:0000313" key="2">
    <source>
        <dbReference type="EMBL" id="KZC06592.1"/>
    </source>
</evidence>
<dbReference type="OrthoDB" id="10072397at2759"/>
<feature type="region of interest" description="Disordered" evidence="1">
    <location>
        <begin position="679"/>
        <end position="724"/>
    </location>
</feature>
<feature type="compositionally biased region" description="Basic and acidic residues" evidence="1">
    <location>
        <begin position="941"/>
        <end position="952"/>
    </location>
</feature>
<gene>
    <name evidence="2" type="ORF">WN55_10503</name>
</gene>
<proteinExistence type="predicted"/>
<feature type="region of interest" description="Disordered" evidence="1">
    <location>
        <begin position="174"/>
        <end position="194"/>
    </location>
</feature>
<organism evidence="2 3">
    <name type="scientific">Dufourea novaeangliae</name>
    <name type="common">Sweat bee</name>
    <dbReference type="NCBI Taxonomy" id="178035"/>
    <lineage>
        <taxon>Eukaryota</taxon>
        <taxon>Metazoa</taxon>
        <taxon>Ecdysozoa</taxon>
        <taxon>Arthropoda</taxon>
        <taxon>Hexapoda</taxon>
        <taxon>Insecta</taxon>
        <taxon>Pterygota</taxon>
        <taxon>Neoptera</taxon>
        <taxon>Endopterygota</taxon>
        <taxon>Hymenoptera</taxon>
        <taxon>Apocrita</taxon>
        <taxon>Aculeata</taxon>
        <taxon>Apoidea</taxon>
        <taxon>Anthophila</taxon>
        <taxon>Halictidae</taxon>
        <taxon>Rophitinae</taxon>
        <taxon>Dufourea</taxon>
    </lineage>
</organism>
<feature type="compositionally biased region" description="Polar residues" evidence="1">
    <location>
        <begin position="1527"/>
        <end position="1537"/>
    </location>
</feature>
<feature type="region of interest" description="Disordered" evidence="1">
    <location>
        <begin position="922"/>
        <end position="952"/>
    </location>
</feature>
<feature type="region of interest" description="Disordered" evidence="1">
    <location>
        <begin position="1048"/>
        <end position="1069"/>
    </location>
</feature>
<feature type="compositionally biased region" description="Acidic residues" evidence="1">
    <location>
        <begin position="334"/>
        <end position="344"/>
    </location>
</feature>
<feature type="region of interest" description="Disordered" evidence="1">
    <location>
        <begin position="784"/>
        <end position="818"/>
    </location>
</feature>